<dbReference type="EMBL" id="RWJN01000126">
    <property type="protein sequence ID" value="TCD66662.1"/>
    <property type="molecule type" value="Genomic_DNA"/>
</dbReference>
<comment type="similarity">
    <text evidence="1">Belongs to the Cyclase 1 superfamily.</text>
</comment>
<dbReference type="Pfam" id="PF04199">
    <property type="entry name" value="Cyclase"/>
    <property type="match status" value="1"/>
</dbReference>
<dbReference type="STRING" id="92696.A0A4R0RHR0"/>
<dbReference type="SUPFAM" id="SSF102198">
    <property type="entry name" value="Putative cyclase"/>
    <property type="match status" value="1"/>
</dbReference>
<dbReference type="AlphaFoldDB" id="A0A4R0RHR0"/>
<sequence>MKDLVSGRSGGGMVLIRTGWDRHWGTDAYFEHPYLSKEAAERMLATGITLIGVDTLSPDETLLPTVAVPEPQFDFSVHNVVLGAGCLIAENLTNLGQILHGQWVVSMLPLKLYGCDGSPIRACAWRPGNA</sequence>
<dbReference type="Proteomes" id="UP000292702">
    <property type="component" value="Unassembled WGS sequence"/>
</dbReference>
<dbReference type="GO" id="GO:0019441">
    <property type="term" value="P:L-tryptophan catabolic process to kynurenine"/>
    <property type="evidence" value="ECO:0007669"/>
    <property type="project" value="InterPro"/>
</dbReference>
<evidence type="ECO:0008006" key="4">
    <source>
        <dbReference type="Google" id="ProtNLM"/>
    </source>
</evidence>
<name>A0A4R0RHR0_9APHY</name>
<accession>A0A4R0RHR0</accession>
<dbReference type="InterPro" id="IPR037175">
    <property type="entry name" value="KFase_sf"/>
</dbReference>
<comment type="caution">
    <text evidence="2">The sequence shown here is derived from an EMBL/GenBank/DDBJ whole genome shotgun (WGS) entry which is preliminary data.</text>
</comment>
<organism evidence="2 3">
    <name type="scientific">Steccherinum ochraceum</name>
    <dbReference type="NCBI Taxonomy" id="92696"/>
    <lineage>
        <taxon>Eukaryota</taxon>
        <taxon>Fungi</taxon>
        <taxon>Dikarya</taxon>
        <taxon>Basidiomycota</taxon>
        <taxon>Agaricomycotina</taxon>
        <taxon>Agaricomycetes</taxon>
        <taxon>Polyporales</taxon>
        <taxon>Steccherinaceae</taxon>
        <taxon>Steccherinum</taxon>
    </lineage>
</organism>
<protein>
    <recommendedName>
        <fullName evidence="4">Cyclase</fullName>
    </recommendedName>
</protein>
<dbReference type="OrthoDB" id="7108654at2759"/>
<evidence type="ECO:0000313" key="3">
    <source>
        <dbReference type="Proteomes" id="UP000292702"/>
    </source>
</evidence>
<dbReference type="Gene3D" id="3.50.30.50">
    <property type="entry name" value="Putative cyclase"/>
    <property type="match status" value="1"/>
</dbReference>
<dbReference type="GO" id="GO:0004061">
    <property type="term" value="F:arylformamidase activity"/>
    <property type="evidence" value="ECO:0007669"/>
    <property type="project" value="InterPro"/>
</dbReference>
<dbReference type="PANTHER" id="PTHR31118">
    <property type="entry name" value="CYCLASE-LIKE PROTEIN 2"/>
    <property type="match status" value="1"/>
</dbReference>
<gene>
    <name evidence="2" type="ORF">EIP91_001080</name>
</gene>
<proteinExistence type="inferred from homology"/>
<dbReference type="PANTHER" id="PTHR31118:SF32">
    <property type="entry name" value="KYNURENINE FORMAMIDASE"/>
    <property type="match status" value="1"/>
</dbReference>
<reference evidence="2 3" key="1">
    <citation type="submission" date="2018-11" db="EMBL/GenBank/DDBJ databases">
        <title>Genome assembly of Steccherinum ochraceum LE-BIN_3174, the white-rot fungus of the Steccherinaceae family (The Residual Polyporoid clade, Polyporales, Basidiomycota).</title>
        <authorList>
            <person name="Fedorova T.V."/>
            <person name="Glazunova O.A."/>
            <person name="Landesman E.O."/>
            <person name="Moiseenko K.V."/>
            <person name="Psurtseva N.V."/>
            <person name="Savinova O.S."/>
            <person name="Shakhova N.V."/>
            <person name="Tyazhelova T.V."/>
            <person name="Vasina D.V."/>
        </authorList>
    </citation>
    <scope>NUCLEOTIDE SEQUENCE [LARGE SCALE GENOMIC DNA]</scope>
    <source>
        <strain evidence="2 3">LE-BIN_3174</strain>
    </source>
</reference>
<evidence type="ECO:0000256" key="1">
    <source>
        <dbReference type="ARBA" id="ARBA00007865"/>
    </source>
</evidence>
<evidence type="ECO:0000313" key="2">
    <source>
        <dbReference type="EMBL" id="TCD66662.1"/>
    </source>
</evidence>
<dbReference type="InterPro" id="IPR007325">
    <property type="entry name" value="KFase/CYL"/>
</dbReference>
<keyword evidence="3" id="KW-1185">Reference proteome</keyword>